<organism evidence="1 2">
    <name type="scientific">Gossypium darwinii</name>
    <name type="common">Darwin's cotton</name>
    <name type="synonym">Gossypium barbadense var. darwinii</name>
    <dbReference type="NCBI Taxonomy" id="34276"/>
    <lineage>
        <taxon>Eukaryota</taxon>
        <taxon>Viridiplantae</taxon>
        <taxon>Streptophyta</taxon>
        <taxon>Embryophyta</taxon>
        <taxon>Tracheophyta</taxon>
        <taxon>Spermatophyta</taxon>
        <taxon>Magnoliopsida</taxon>
        <taxon>eudicotyledons</taxon>
        <taxon>Gunneridae</taxon>
        <taxon>Pentapetalae</taxon>
        <taxon>rosids</taxon>
        <taxon>malvids</taxon>
        <taxon>Malvales</taxon>
        <taxon>Malvaceae</taxon>
        <taxon>Malvoideae</taxon>
        <taxon>Gossypium</taxon>
    </lineage>
</organism>
<proteinExistence type="predicted"/>
<dbReference type="AlphaFoldDB" id="A0A5D2EJA8"/>
<sequence>MKIKELGPLGLNKSHHNYLVKRRQSQGRGSAWAEKQQNQLVDPSMLSLFPVFVCLSHLSHSLSILTVTSSCFASVGMPPKKPATLMSMALCSHLSYLS</sequence>
<protein>
    <submittedName>
        <fullName evidence="1">Uncharacterized protein</fullName>
    </submittedName>
</protein>
<reference evidence="1 2" key="1">
    <citation type="submission" date="2019-06" db="EMBL/GenBank/DDBJ databases">
        <title>WGS assembly of Gossypium darwinii.</title>
        <authorList>
            <person name="Chen Z.J."/>
            <person name="Sreedasyam A."/>
            <person name="Ando A."/>
            <person name="Song Q."/>
            <person name="De L."/>
            <person name="Hulse-Kemp A."/>
            <person name="Ding M."/>
            <person name="Ye W."/>
            <person name="Kirkbride R."/>
            <person name="Jenkins J."/>
            <person name="Plott C."/>
            <person name="Lovell J."/>
            <person name="Lin Y.-M."/>
            <person name="Vaughn R."/>
            <person name="Liu B."/>
            <person name="Li W."/>
            <person name="Simpson S."/>
            <person name="Scheffler B."/>
            <person name="Saski C."/>
            <person name="Grover C."/>
            <person name="Hu G."/>
            <person name="Conover J."/>
            <person name="Carlson J."/>
            <person name="Shu S."/>
            <person name="Boston L."/>
            <person name="Williams M."/>
            <person name="Peterson D."/>
            <person name="Mcgee K."/>
            <person name="Jones D."/>
            <person name="Wendel J."/>
            <person name="Stelly D."/>
            <person name="Grimwood J."/>
            <person name="Schmutz J."/>
        </authorList>
    </citation>
    <scope>NUCLEOTIDE SEQUENCE [LARGE SCALE GENOMIC DNA]</scope>
    <source>
        <strain evidence="1">1808015.09</strain>
    </source>
</reference>
<accession>A0A5D2EJA8</accession>
<evidence type="ECO:0000313" key="1">
    <source>
        <dbReference type="EMBL" id="TYG93560.1"/>
    </source>
</evidence>
<dbReference type="EMBL" id="CM017698">
    <property type="protein sequence ID" value="TYG93560.1"/>
    <property type="molecule type" value="Genomic_DNA"/>
</dbReference>
<gene>
    <name evidence="1" type="ORF">ES288_A11G119500v1</name>
</gene>
<keyword evidence="2" id="KW-1185">Reference proteome</keyword>
<name>A0A5D2EJA8_GOSDA</name>
<dbReference type="Proteomes" id="UP000323506">
    <property type="component" value="Chromosome A11"/>
</dbReference>
<evidence type="ECO:0000313" key="2">
    <source>
        <dbReference type="Proteomes" id="UP000323506"/>
    </source>
</evidence>